<gene>
    <name evidence="1" type="ORF">D6T64_21590</name>
</gene>
<name>A0A3A5M7Z8_9MICO</name>
<keyword evidence="2" id="KW-1185">Reference proteome</keyword>
<protein>
    <submittedName>
        <fullName evidence="1">ATP/GTP-binding protein</fullName>
    </submittedName>
</protein>
<sequence>MANSFELHAIDIGFAPDPDIVDSRSYVGVPIWMWVESPTEDTFGPLEQVTPLGGFSVTATAQVTSILWNMGDGTTVACAGVGTPFVVAYGAVDSPTCGHRYARTSNAQPGGEYTVTATSQWSVTWSGGGQSGVIPLTTESSTTVDINELQSVNVGSAR</sequence>
<accession>A0A3A5M7Z8</accession>
<dbReference type="OrthoDB" id="3742379at2"/>
<dbReference type="GO" id="GO:0005975">
    <property type="term" value="P:carbohydrate metabolic process"/>
    <property type="evidence" value="ECO:0007669"/>
    <property type="project" value="UniProtKB-ARBA"/>
</dbReference>
<comment type="caution">
    <text evidence="1">The sequence shown here is derived from an EMBL/GenBank/DDBJ whole genome shotgun (WGS) entry which is preliminary data.</text>
</comment>
<evidence type="ECO:0000313" key="2">
    <source>
        <dbReference type="Proteomes" id="UP000272015"/>
    </source>
</evidence>
<dbReference type="EMBL" id="QZVS01000097">
    <property type="protein sequence ID" value="RJT84838.1"/>
    <property type="molecule type" value="Genomic_DNA"/>
</dbReference>
<dbReference type="InterPro" id="IPR013783">
    <property type="entry name" value="Ig-like_fold"/>
</dbReference>
<organism evidence="1 2">
    <name type="scientific">Cryobacterium melibiosiphilum</name>
    <dbReference type="NCBI Taxonomy" id="995039"/>
    <lineage>
        <taxon>Bacteria</taxon>
        <taxon>Bacillati</taxon>
        <taxon>Actinomycetota</taxon>
        <taxon>Actinomycetes</taxon>
        <taxon>Micrococcales</taxon>
        <taxon>Microbacteriaceae</taxon>
        <taxon>Cryobacterium</taxon>
    </lineage>
</organism>
<dbReference type="Gene3D" id="2.60.40.10">
    <property type="entry name" value="Immunoglobulins"/>
    <property type="match status" value="1"/>
</dbReference>
<reference evidence="1 2" key="1">
    <citation type="submission" date="2018-09" db="EMBL/GenBank/DDBJ databases">
        <title>Novel species of Cryobacterium.</title>
        <authorList>
            <person name="Liu Q."/>
            <person name="Xin Y.-H."/>
        </authorList>
    </citation>
    <scope>NUCLEOTIDE SEQUENCE [LARGE SCALE GENOMIC DNA]</scope>
    <source>
        <strain evidence="1 2">Hh39</strain>
    </source>
</reference>
<dbReference type="Proteomes" id="UP000272015">
    <property type="component" value="Unassembled WGS sequence"/>
</dbReference>
<evidence type="ECO:0000313" key="1">
    <source>
        <dbReference type="EMBL" id="RJT84838.1"/>
    </source>
</evidence>
<dbReference type="AlphaFoldDB" id="A0A3A5M7Z8"/>
<proteinExistence type="predicted"/>